<name>A0A1F7X1S4_9BACT</name>
<dbReference type="InterPro" id="IPR011990">
    <property type="entry name" value="TPR-like_helical_dom_sf"/>
</dbReference>
<reference evidence="1 2" key="1">
    <citation type="journal article" date="2016" name="Nat. Commun.">
        <title>Thousands of microbial genomes shed light on interconnected biogeochemical processes in an aquifer system.</title>
        <authorList>
            <person name="Anantharaman K."/>
            <person name="Brown C.T."/>
            <person name="Hug L.A."/>
            <person name="Sharon I."/>
            <person name="Castelle C.J."/>
            <person name="Probst A.J."/>
            <person name="Thomas B.C."/>
            <person name="Singh A."/>
            <person name="Wilkins M.J."/>
            <person name="Karaoz U."/>
            <person name="Brodie E.L."/>
            <person name="Williams K.H."/>
            <person name="Hubbard S.S."/>
            <person name="Banfield J.F."/>
        </authorList>
    </citation>
    <scope>NUCLEOTIDE SEQUENCE [LARGE SCALE GENOMIC DNA]</scope>
</reference>
<proteinExistence type="predicted"/>
<comment type="caution">
    <text evidence="1">The sequence shown here is derived from an EMBL/GenBank/DDBJ whole genome shotgun (WGS) entry which is preliminary data.</text>
</comment>
<dbReference type="EMBL" id="MGFH01000018">
    <property type="protein sequence ID" value="OGM08328.1"/>
    <property type="molecule type" value="Genomic_DNA"/>
</dbReference>
<sequence>MVKIMKILNILNIKTINLKSARSKIGDNRFLSLLIALLCLPILFYGCGGGSGASIATQEPGDIYLPAVQTPAYEKYVAAQESFNLGNYSNAQADFQKSYEYAYTAKEKNLALAGIGWSMLKSGSEAGGTDTNSVIFTLEKIPAVDLYNYANQEINDARVALALAYMSKSKTNQDFINAVSLLERIDPIQSGSTYQPNKFFSYAPKLNHGISNGQAHAIAAYLYYLQGSNATAIEHINYASSVTPNDEKVIQIRSNLTVLGLFR</sequence>
<protein>
    <recommendedName>
        <fullName evidence="3">Tetratricopeptide repeat-like domain-containing protein</fullName>
    </recommendedName>
</protein>
<gene>
    <name evidence="1" type="ORF">A2008_10540</name>
</gene>
<dbReference type="Gene3D" id="1.25.40.10">
    <property type="entry name" value="Tetratricopeptide repeat domain"/>
    <property type="match status" value="1"/>
</dbReference>
<dbReference type="SUPFAM" id="SSF48452">
    <property type="entry name" value="TPR-like"/>
    <property type="match status" value="1"/>
</dbReference>
<dbReference type="STRING" id="1817813.A2008_10540"/>
<evidence type="ECO:0000313" key="1">
    <source>
        <dbReference type="EMBL" id="OGM08328.1"/>
    </source>
</evidence>
<dbReference type="AlphaFoldDB" id="A0A1F7X1S4"/>
<evidence type="ECO:0008006" key="3">
    <source>
        <dbReference type="Google" id="ProtNLM"/>
    </source>
</evidence>
<dbReference type="Proteomes" id="UP000178735">
    <property type="component" value="Unassembled WGS sequence"/>
</dbReference>
<evidence type="ECO:0000313" key="2">
    <source>
        <dbReference type="Proteomes" id="UP000178735"/>
    </source>
</evidence>
<accession>A0A1F7X1S4</accession>
<organism evidence="1 2">
    <name type="scientific">Candidatus Wallbacteria bacterium GWC2_49_35</name>
    <dbReference type="NCBI Taxonomy" id="1817813"/>
    <lineage>
        <taxon>Bacteria</taxon>
        <taxon>Candidatus Walliibacteriota</taxon>
    </lineage>
</organism>